<dbReference type="InterPro" id="IPR000644">
    <property type="entry name" value="CBS_dom"/>
</dbReference>
<dbReference type="PROSITE" id="PS51371">
    <property type="entry name" value="CBS"/>
    <property type="match status" value="2"/>
</dbReference>
<evidence type="ECO:0000313" key="3">
    <source>
        <dbReference type="EMBL" id="KKL06498.1"/>
    </source>
</evidence>
<dbReference type="PANTHER" id="PTHR48108:SF26">
    <property type="entry name" value="CBS DOMAIN-CONTAINING PROTEIN DDB_G0289609"/>
    <property type="match status" value="1"/>
</dbReference>
<keyword evidence="1" id="KW-0677">Repeat</keyword>
<organism evidence="3">
    <name type="scientific">marine sediment metagenome</name>
    <dbReference type="NCBI Taxonomy" id="412755"/>
    <lineage>
        <taxon>unclassified sequences</taxon>
        <taxon>metagenomes</taxon>
        <taxon>ecological metagenomes</taxon>
    </lineage>
</organism>
<comment type="caution">
    <text evidence="3">The sequence shown here is derived from an EMBL/GenBank/DDBJ whole genome shotgun (WGS) entry which is preliminary data.</text>
</comment>
<name>A0A0F9D318_9ZZZZ</name>
<dbReference type="SMART" id="SM00116">
    <property type="entry name" value="CBS"/>
    <property type="match status" value="2"/>
</dbReference>
<protein>
    <recommendedName>
        <fullName evidence="2">CBS domain-containing protein</fullName>
    </recommendedName>
</protein>
<evidence type="ECO:0000259" key="2">
    <source>
        <dbReference type="PROSITE" id="PS51371"/>
    </source>
</evidence>
<dbReference type="PANTHER" id="PTHR48108">
    <property type="entry name" value="CBS DOMAIN-CONTAINING PROTEIN CBSX2, CHLOROPLASTIC"/>
    <property type="match status" value="1"/>
</dbReference>
<gene>
    <name evidence="3" type="ORF">LCGC14_2595440</name>
</gene>
<proteinExistence type="predicted"/>
<dbReference type="InterPro" id="IPR046342">
    <property type="entry name" value="CBS_dom_sf"/>
</dbReference>
<dbReference type="Gene3D" id="3.10.580.10">
    <property type="entry name" value="CBS-domain"/>
    <property type="match status" value="1"/>
</dbReference>
<dbReference type="EMBL" id="LAZR01043677">
    <property type="protein sequence ID" value="KKL06498.1"/>
    <property type="molecule type" value="Genomic_DNA"/>
</dbReference>
<dbReference type="SUPFAM" id="SSF54631">
    <property type="entry name" value="CBS-domain pair"/>
    <property type="match status" value="1"/>
</dbReference>
<accession>A0A0F9D318</accession>
<feature type="domain" description="CBS" evidence="2">
    <location>
        <begin position="79"/>
        <end position="129"/>
    </location>
</feature>
<feature type="domain" description="CBS" evidence="2">
    <location>
        <begin position="8"/>
        <end position="65"/>
    </location>
</feature>
<dbReference type="AlphaFoldDB" id="A0A0F9D318"/>
<dbReference type="InterPro" id="IPR051462">
    <property type="entry name" value="CBS_domain-containing"/>
</dbReference>
<dbReference type="Pfam" id="PF00571">
    <property type="entry name" value="CBS"/>
    <property type="match status" value="2"/>
</dbReference>
<evidence type="ECO:0000256" key="1">
    <source>
        <dbReference type="ARBA" id="ARBA00022737"/>
    </source>
</evidence>
<reference evidence="3" key="1">
    <citation type="journal article" date="2015" name="Nature">
        <title>Complex archaea that bridge the gap between prokaryotes and eukaryotes.</title>
        <authorList>
            <person name="Spang A."/>
            <person name="Saw J.H."/>
            <person name="Jorgensen S.L."/>
            <person name="Zaremba-Niedzwiedzka K."/>
            <person name="Martijn J."/>
            <person name="Lind A.E."/>
            <person name="van Eijk R."/>
            <person name="Schleper C."/>
            <person name="Guy L."/>
            <person name="Ettema T.J."/>
        </authorList>
    </citation>
    <scope>NUCLEOTIDE SEQUENCE</scope>
</reference>
<sequence length="129" mass="14566">MSEITDVMSTDVVTVDLKTPIAEAIKLLLKHNITGVPVVDKKMRLLGIVSEKDLLKLIYKLKSKSYNSGHRFGTVESVMTKDVISFDENDCLIDVCKCLMERNFRRVPVLSKGKIVGIISRKDILTYNH</sequence>